<sequence>MRERARQRLPNWLQAELTSSSSAGEVARRHRAHLQPLGDPSDSTSSVSGGPDLLESHLVAERRLRLKRDRRLLKGCRPTSLSIVLSLPLFENQEPALFASMVVFSRCEELDVYMPVPAHAPKLLWLLSHLHRSPLRRIKVTTNHFSLCMSAGPFDQAGEAKRRRTEREERRKRKRWRAQVASNPQEDGEEGSGLSLQPYPVTEQGEDPSAPQQKRPINLATSLRLFLESETIRQALLWEFTGRHYDRPQRLEKVLQDVALKSQDVDPEMFVRDGATSALGSVHQWCNSAGEVLADVLSTSLSLDGTLSASATAQSAPSYEDGDDHGDCLAGSSPLMRVRVLQGNQGGAGKMKDRREDFIERSLGLGEGIWKRCGLWDDE</sequence>
<keyword evidence="3" id="KW-1185">Reference proteome</keyword>
<protein>
    <submittedName>
        <fullName evidence="2">Uncharacterized protein</fullName>
    </submittedName>
</protein>
<dbReference type="Proteomes" id="UP000245942">
    <property type="component" value="Unassembled WGS sequence"/>
</dbReference>
<gene>
    <name evidence="2" type="ORF">BCV69DRAFT_81329</name>
</gene>
<dbReference type="EMBL" id="KZ819337">
    <property type="protein sequence ID" value="PWN18302.1"/>
    <property type="molecule type" value="Genomic_DNA"/>
</dbReference>
<evidence type="ECO:0000313" key="2">
    <source>
        <dbReference type="EMBL" id="PWN18302.1"/>
    </source>
</evidence>
<proteinExistence type="predicted"/>
<evidence type="ECO:0000313" key="3">
    <source>
        <dbReference type="Proteomes" id="UP000245942"/>
    </source>
</evidence>
<feature type="region of interest" description="Disordered" evidence="1">
    <location>
        <begin position="156"/>
        <end position="215"/>
    </location>
</feature>
<name>A0A316TYK4_9BASI</name>
<feature type="region of interest" description="Disordered" evidence="1">
    <location>
        <begin position="23"/>
        <end position="52"/>
    </location>
</feature>
<dbReference type="OrthoDB" id="3356769at2759"/>
<reference evidence="2 3" key="1">
    <citation type="journal article" date="2018" name="Mol. Biol. Evol.">
        <title>Broad Genomic Sampling Reveals a Smut Pathogenic Ancestry of the Fungal Clade Ustilaginomycotina.</title>
        <authorList>
            <person name="Kijpornyongpan T."/>
            <person name="Mondo S.J."/>
            <person name="Barry K."/>
            <person name="Sandor L."/>
            <person name="Lee J."/>
            <person name="Lipzen A."/>
            <person name="Pangilinan J."/>
            <person name="LaButti K."/>
            <person name="Hainaut M."/>
            <person name="Henrissat B."/>
            <person name="Grigoriev I.V."/>
            <person name="Spatafora J.W."/>
            <person name="Aime M.C."/>
        </authorList>
    </citation>
    <scope>NUCLEOTIDE SEQUENCE [LARGE SCALE GENOMIC DNA]</scope>
    <source>
        <strain evidence="2 3">MCA 4718</strain>
    </source>
</reference>
<organism evidence="2 3">
    <name type="scientific">Pseudomicrostroma glucosiphilum</name>
    <dbReference type="NCBI Taxonomy" id="1684307"/>
    <lineage>
        <taxon>Eukaryota</taxon>
        <taxon>Fungi</taxon>
        <taxon>Dikarya</taxon>
        <taxon>Basidiomycota</taxon>
        <taxon>Ustilaginomycotina</taxon>
        <taxon>Exobasidiomycetes</taxon>
        <taxon>Microstromatales</taxon>
        <taxon>Microstromatales incertae sedis</taxon>
        <taxon>Pseudomicrostroma</taxon>
    </lineage>
</organism>
<evidence type="ECO:0000256" key="1">
    <source>
        <dbReference type="SAM" id="MobiDB-lite"/>
    </source>
</evidence>
<dbReference type="GeneID" id="37017289"/>
<dbReference type="RefSeq" id="XP_025345462.1">
    <property type="nucleotide sequence ID" value="XM_025495555.1"/>
</dbReference>
<dbReference type="AlphaFoldDB" id="A0A316TYK4"/>
<accession>A0A316TYK4</accession>